<protein>
    <submittedName>
        <fullName evidence="1">Uncharacterized protein</fullName>
    </submittedName>
</protein>
<reference evidence="1" key="1">
    <citation type="submission" date="2014-09" db="EMBL/GenBank/DDBJ databases">
        <authorList>
            <person name="Magalhaes I.L.F."/>
            <person name="Oliveira U."/>
            <person name="Santos F.R."/>
            <person name="Vidigal T.H.D.A."/>
            <person name="Brescovit A.D."/>
            <person name="Santos A.J."/>
        </authorList>
    </citation>
    <scope>NUCLEOTIDE SEQUENCE</scope>
    <source>
        <tissue evidence="1">Shoot tissue taken approximately 20 cm above the soil surface</tissue>
    </source>
</reference>
<evidence type="ECO:0000313" key="1">
    <source>
        <dbReference type="EMBL" id="JAD44118.1"/>
    </source>
</evidence>
<organism evidence="1">
    <name type="scientific">Arundo donax</name>
    <name type="common">Giant reed</name>
    <name type="synonym">Donax arundinaceus</name>
    <dbReference type="NCBI Taxonomy" id="35708"/>
    <lineage>
        <taxon>Eukaryota</taxon>
        <taxon>Viridiplantae</taxon>
        <taxon>Streptophyta</taxon>
        <taxon>Embryophyta</taxon>
        <taxon>Tracheophyta</taxon>
        <taxon>Spermatophyta</taxon>
        <taxon>Magnoliopsida</taxon>
        <taxon>Liliopsida</taxon>
        <taxon>Poales</taxon>
        <taxon>Poaceae</taxon>
        <taxon>PACMAD clade</taxon>
        <taxon>Arundinoideae</taxon>
        <taxon>Arundineae</taxon>
        <taxon>Arundo</taxon>
    </lineage>
</organism>
<sequence>MFNSYATHACDGYFFLVGGGVSKIMKRHHGTNK</sequence>
<proteinExistence type="predicted"/>
<dbReference type="EMBL" id="GBRH01253777">
    <property type="protein sequence ID" value="JAD44118.1"/>
    <property type="molecule type" value="Transcribed_RNA"/>
</dbReference>
<dbReference type="AlphaFoldDB" id="A0A0A9A2I2"/>
<reference evidence="1" key="2">
    <citation type="journal article" date="2015" name="Data Brief">
        <title>Shoot transcriptome of the giant reed, Arundo donax.</title>
        <authorList>
            <person name="Barrero R.A."/>
            <person name="Guerrero F.D."/>
            <person name="Moolhuijzen P."/>
            <person name="Goolsby J.A."/>
            <person name="Tidwell J."/>
            <person name="Bellgard S.E."/>
            <person name="Bellgard M.I."/>
        </authorList>
    </citation>
    <scope>NUCLEOTIDE SEQUENCE</scope>
    <source>
        <tissue evidence="1">Shoot tissue taken approximately 20 cm above the soil surface</tissue>
    </source>
</reference>
<accession>A0A0A9A2I2</accession>
<name>A0A0A9A2I2_ARUDO</name>